<dbReference type="AlphaFoldDB" id="A0A0U1P422"/>
<dbReference type="OrthoDB" id="2621377at2"/>
<dbReference type="RefSeq" id="WP_090639292.1">
    <property type="nucleotide sequence ID" value="NZ_CVRB01000006.1"/>
</dbReference>
<proteinExistence type="predicted"/>
<name>A0A0U1P422_9BACI</name>
<evidence type="ECO:0000313" key="1">
    <source>
        <dbReference type="EMBL" id="CRK84883.1"/>
    </source>
</evidence>
<dbReference type="EMBL" id="CVRB01000006">
    <property type="protein sequence ID" value="CRK84883.1"/>
    <property type="molecule type" value="Genomic_DNA"/>
</dbReference>
<keyword evidence="2" id="KW-1185">Reference proteome</keyword>
<dbReference type="STRING" id="1499688.BN000_04938"/>
<accession>A0A0U1P422</accession>
<evidence type="ECO:0000313" key="2">
    <source>
        <dbReference type="Proteomes" id="UP000199087"/>
    </source>
</evidence>
<dbReference type="Proteomes" id="UP000199087">
    <property type="component" value="Unassembled WGS sequence"/>
</dbReference>
<organism evidence="1 2">
    <name type="scientific">Neobacillus massiliamazoniensis</name>
    <dbReference type="NCBI Taxonomy" id="1499688"/>
    <lineage>
        <taxon>Bacteria</taxon>
        <taxon>Bacillati</taxon>
        <taxon>Bacillota</taxon>
        <taxon>Bacilli</taxon>
        <taxon>Bacillales</taxon>
        <taxon>Bacillaceae</taxon>
        <taxon>Neobacillus</taxon>
    </lineage>
</organism>
<gene>
    <name evidence="1" type="ORF">BN000_04938</name>
</gene>
<sequence length="154" mass="17526">MTQAVSIEVDLETLEKTNDNIVGNICFVNDYHRFFPAEGWSDLVIIVLSWWIESLKGLIISEAGRVYKFDFMDGTPVVFGKKTDSDKMELSFFGNSERGSVEYSSICSISELKASLLSTSKKVLRSVERNKWSSEEIDKLKDLVLSLERYPNHS</sequence>
<protein>
    <submittedName>
        <fullName evidence="1">Uncharacterized protein</fullName>
    </submittedName>
</protein>
<reference evidence="2" key="1">
    <citation type="submission" date="2015-05" db="EMBL/GenBank/DDBJ databases">
        <authorList>
            <person name="Urmite Genomes"/>
        </authorList>
    </citation>
    <scope>NUCLEOTIDE SEQUENCE [LARGE SCALE GENOMIC DNA]</scope>
    <source>
        <strain evidence="2">LF1</strain>
    </source>
</reference>